<sequence length="145" mass="17235">MRKTMAEKFKIIMTEALSLYIWGCNILNTEKLETLLGFYKQYKALSEYIDKKYKLSLNDLAVLDLTMKHCKDEKVLMQSFLKTAMDELDLSRTKLLVSIRRLIEKERLSKVRSSKDERKIYIYLNDDDISKFNALFEDVEQFLNI</sequence>
<feature type="domain" description="Transcriptional regulator SarA/SarZ/Rot-like helix-turn-helix" evidence="4">
    <location>
        <begin position="45"/>
        <end position="135"/>
    </location>
</feature>
<dbReference type="HOGENOM" id="CLU_166896_0_0_9"/>
<reference evidence="5 6" key="1">
    <citation type="submission" date="2010-05" db="EMBL/GenBank/DDBJ databases">
        <authorList>
            <person name="Muzny D."/>
            <person name="Qin X."/>
            <person name="Buhay C."/>
            <person name="Dugan-Rocha S."/>
            <person name="Ding Y."/>
            <person name="Chen G."/>
            <person name="Hawes A."/>
            <person name="Holder M."/>
            <person name="Jhangiani S."/>
            <person name="Johnson A."/>
            <person name="Khan Z."/>
            <person name="Li Z."/>
            <person name="Liu W."/>
            <person name="Liu X."/>
            <person name="Perez L."/>
            <person name="Shen H."/>
            <person name="Wang Q."/>
            <person name="Watt J."/>
            <person name="Xi L."/>
            <person name="Xin Y."/>
            <person name="Zhou J."/>
            <person name="Deng J."/>
            <person name="Jiang H."/>
            <person name="Liu Y."/>
            <person name="Qu J."/>
            <person name="Song X.-Z."/>
            <person name="Zhang L."/>
            <person name="Villasana D."/>
            <person name="Johnson A."/>
            <person name="Liu J."/>
            <person name="Liyanage D."/>
            <person name="Lorensuhewa L."/>
            <person name="Robinson T."/>
            <person name="Song A."/>
            <person name="Song B.-B."/>
            <person name="Dinh H."/>
            <person name="Thornton R."/>
            <person name="Coyle M."/>
            <person name="Francisco L."/>
            <person name="Jackson L."/>
            <person name="Javaid M."/>
            <person name="Korchina V."/>
            <person name="Kovar C."/>
            <person name="Mata R."/>
            <person name="Mathew T."/>
            <person name="Ngo R."/>
            <person name="Nguyen L."/>
            <person name="Nguyen N."/>
            <person name="Okwuonu G."/>
            <person name="Ongeri F."/>
            <person name="Pham C."/>
            <person name="Simmons D."/>
            <person name="Wilczek-Boney K."/>
            <person name="Hale W."/>
            <person name="Jakkamsetti A."/>
            <person name="Pham P."/>
            <person name="Ruth R."/>
            <person name="San Lucas F."/>
            <person name="Warren J."/>
            <person name="Zhang J."/>
            <person name="Zhao Z."/>
            <person name="Zhou C."/>
            <person name="Zhu D."/>
            <person name="Lee S."/>
            <person name="Bess C."/>
            <person name="Blankenburg K."/>
            <person name="Forbes L."/>
            <person name="Fu Q."/>
            <person name="Gubbala S."/>
            <person name="Hirani K."/>
            <person name="Jayaseelan J.C."/>
            <person name="Lara F."/>
            <person name="Munidasa M."/>
            <person name="Palculict T."/>
            <person name="Patil S."/>
            <person name="Pu L.-L."/>
            <person name="Saada N."/>
            <person name="Tang L."/>
            <person name="Weissenberger G."/>
            <person name="Zhu Y."/>
            <person name="Hemphill L."/>
            <person name="Shang Y."/>
            <person name="Youmans B."/>
            <person name="Ayvaz T."/>
            <person name="Ross M."/>
            <person name="Santibanez J."/>
            <person name="Aqrawi P."/>
            <person name="Gross S."/>
            <person name="Joshi V."/>
            <person name="Fowler G."/>
            <person name="Nazareth L."/>
            <person name="Reid J."/>
            <person name="Worley K."/>
            <person name="Petrosino J."/>
            <person name="Highlander S."/>
            <person name="Gibbs R."/>
        </authorList>
    </citation>
    <scope>NUCLEOTIDE SEQUENCE [LARGE SCALE GENOMIC DNA]</scope>
    <source>
        <strain evidence="5 6">MN8</strain>
    </source>
</reference>
<dbReference type="NCBIfam" id="TIGR01889">
    <property type="entry name" value="Staph_reg_Sar"/>
    <property type="match status" value="1"/>
</dbReference>
<dbReference type="InterPro" id="IPR036388">
    <property type="entry name" value="WH-like_DNA-bd_sf"/>
</dbReference>
<keyword evidence="2" id="KW-0238">DNA-binding</keyword>
<gene>
    <name evidence="5" type="ORF">HMPREF0769_11664</name>
</gene>
<evidence type="ECO:0000256" key="1">
    <source>
        <dbReference type="ARBA" id="ARBA00023015"/>
    </source>
</evidence>
<evidence type="ECO:0000313" key="6">
    <source>
        <dbReference type="Proteomes" id="UP000003455"/>
    </source>
</evidence>
<evidence type="ECO:0000256" key="2">
    <source>
        <dbReference type="ARBA" id="ARBA00023125"/>
    </source>
</evidence>
<evidence type="ECO:0000259" key="4">
    <source>
        <dbReference type="Pfam" id="PF22381"/>
    </source>
</evidence>
<dbReference type="SUPFAM" id="SSF46785">
    <property type="entry name" value="Winged helix' DNA-binding domain"/>
    <property type="match status" value="1"/>
</dbReference>
<dbReference type="GO" id="GO:0003677">
    <property type="term" value="F:DNA binding"/>
    <property type="evidence" value="ECO:0007669"/>
    <property type="project" value="UniProtKB-KW"/>
</dbReference>
<dbReference type="InterPro" id="IPR036390">
    <property type="entry name" value="WH_DNA-bd_sf"/>
</dbReference>
<dbReference type="EMBL" id="ACJA02000003">
    <property type="protein sequence ID" value="EFH95454.1"/>
    <property type="molecule type" value="Genomic_DNA"/>
</dbReference>
<dbReference type="AlphaFoldDB" id="A0A0E1X7S0"/>
<evidence type="ECO:0000256" key="3">
    <source>
        <dbReference type="ARBA" id="ARBA00023163"/>
    </source>
</evidence>
<dbReference type="GO" id="GO:0006355">
    <property type="term" value="P:regulation of DNA-templated transcription"/>
    <property type="evidence" value="ECO:0007669"/>
    <property type="project" value="InterPro"/>
</dbReference>
<keyword evidence="3" id="KW-0804">Transcription</keyword>
<dbReference type="Proteomes" id="UP000003455">
    <property type="component" value="Chromosome"/>
</dbReference>
<protein>
    <submittedName>
        <fullName evidence="5">Accessory regulator family</fullName>
    </submittedName>
</protein>
<comment type="caution">
    <text evidence="5">The sequence shown here is derived from an EMBL/GenBank/DDBJ whole genome shotgun (WGS) entry which is preliminary data.</text>
</comment>
<dbReference type="Pfam" id="PF22381">
    <property type="entry name" value="Staph_reg_Sar_Rot"/>
    <property type="match status" value="1"/>
</dbReference>
<organism evidence="5 6">
    <name type="scientific">Staphylococcus aureus subsp. aureus MN8</name>
    <dbReference type="NCBI Taxonomy" id="548470"/>
    <lineage>
        <taxon>Bacteria</taxon>
        <taxon>Bacillati</taxon>
        <taxon>Bacillota</taxon>
        <taxon>Bacilli</taxon>
        <taxon>Bacillales</taxon>
        <taxon>Staphylococcaceae</taxon>
        <taxon>Staphylococcus</taxon>
    </lineage>
</organism>
<name>A0A0E1X7S0_STAAU</name>
<keyword evidence="1" id="KW-0805">Transcription regulation</keyword>
<evidence type="ECO:0000313" key="5">
    <source>
        <dbReference type="EMBL" id="EFH95454.1"/>
    </source>
</evidence>
<accession>A0A0E1X7S0</accession>
<dbReference type="Gene3D" id="1.10.10.10">
    <property type="entry name" value="Winged helix-like DNA-binding domain superfamily/Winged helix DNA-binding domain"/>
    <property type="match status" value="1"/>
</dbReference>
<proteinExistence type="predicted"/>
<dbReference type="InterPro" id="IPR010166">
    <property type="entry name" value="SarA/Rot_dom"/>
</dbReference>
<dbReference type="InterPro" id="IPR055166">
    <property type="entry name" value="Transc_reg_Sar_Rot_HTH"/>
</dbReference>